<dbReference type="EMBL" id="CP159289">
    <property type="protein sequence ID" value="XCH24676.1"/>
    <property type="molecule type" value="Genomic_DNA"/>
</dbReference>
<dbReference type="GO" id="GO:0046677">
    <property type="term" value="P:response to antibiotic"/>
    <property type="evidence" value="ECO:0007669"/>
    <property type="project" value="InterPro"/>
</dbReference>
<evidence type="ECO:0000313" key="1">
    <source>
        <dbReference type="EMBL" id="XCH24676.1"/>
    </source>
</evidence>
<dbReference type="InterPro" id="IPR007815">
    <property type="entry name" value="Emycin_Estase"/>
</dbReference>
<dbReference type="AlphaFoldDB" id="A0AAU8FKC9"/>
<reference evidence="1" key="1">
    <citation type="submission" date="2024-06" db="EMBL/GenBank/DDBJ databases">
        <title>Sequencing and assembly of the genome of Dyadobacter sp. strain 676, a symbiont of Cyamopsis tetragonoloba.</title>
        <authorList>
            <person name="Guro P."/>
            <person name="Sazanova A."/>
            <person name="Kuznetsova I."/>
            <person name="Belimov A."/>
            <person name="Safronova V."/>
        </authorList>
    </citation>
    <scope>NUCLEOTIDE SEQUENCE</scope>
    <source>
        <strain evidence="1">676</strain>
    </source>
</reference>
<dbReference type="CDD" id="cd14728">
    <property type="entry name" value="Ere-like"/>
    <property type="match status" value="1"/>
</dbReference>
<organism evidence="1">
    <name type="scientific">Dyadobacter sp. 676</name>
    <dbReference type="NCBI Taxonomy" id="3088362"/>
    <lineage>
        <taxon>Bacteria</taxon>
        <taxon>Pseudomonadati</taxon>
        <taxon>Bacteroidota</taxon>
        <taxon>Cytophagia</taxon>
        <taxon>Cytophagales</taxon>
        <taxon>Spirosomataceae</taxon>
        <taxon>Dyadobacter</taxon>
    </lineage>
</organism>
<sequence>MNIYLRNICLAVLLCTDVAQGQSDGLVRQLCRNAIRLDSTHLSGDENAGKIRQLIGTNFRVLGIGEQSHGTSEFFTARTMFLKALGIDHTLTKIGLEAPMAEVDKLNDYLRGGQGDLKAILRSFRLYGYECREFAELVNDVRRINQGRREYLVFFGFDMQSPFQSLQNILGSGVTGEAADSLKKLLHYYSLLNDEIYNHRFSEADFADLKKTSELIFNQLDARLAEDSVVRKNIANYRQFLLLNDPARGYDGRVLAEIRDSLMAENILSEMKPGEKMVVLAHNAHLQKTPNIFSKSVGFFLARNLKSGYRCVGLTTSAGSYTTFNPKAGAITDGNEVKAGDATTFEHYLSQVNSPVFAFETSPLMQKPPAAQLPRRYRLLVYGLAREQFFEGNLLDDFDYVLHFRQTSGNRSFYLK</sequence>
<name>A0AAU8FKC9_9BACT</name>
<dbReference type="RefSeq" id="WP_353719991.1">
    <property type="nucleotide sequence ID" value="NZ_CP159289.1"/>
</dbReference>
<dbReference type="Gene3D" id="3.30.1870.10">
    <property type="entry name" value="EreA-like, domain 2"/>
    <property type="match status" value="1"/>
</dbReference>
<dbReference type="SUPFAM" id="SSF159501">
    <property type="entry name" value="EreA/ChaN-like"/>
    <property type="match status" value="1"/>
</dbReference>
<dbReference type="PANTHER" id="PTHR31299:SF0">
    <property type="entry name" value="ESTERASE, PUTATIVE (AFU_ORTHOLOGUE AFUA_1G05850)-RELATED"/>
    <property type="match status" value="1"/>
</dbReference>
<dbReference type="Gene3D" id="1.20.1440.30">
    <property type="entry name" value="Biosynthetic Protein domain"/>
    <property type="match status" value="1"/>
</dbReference>
<dbReference type="InterPro" id="IPR052036">
    <property type="entry name" value="Hydrolase/PRTase-associated"/>
</dbReference>
<proteinExistence type="predicted"/>
<dbReference type="Gene3D" id="3.40.1660.10">
    <property type="entry name" value="EreA-like (biosynthetic domain)"/>
    <property type="match status" value="1"/>
</dbReference>
<protein>
    <submittedName>
        <fullName evidence="1">Erythromycin esterase family protein</fullName>
    </submittedName>
</protein>
<dbReference type="PANTHER" id="PTHR31299">
    <property type="entry name" value="ESTERASE, PUTATIVE (AFU_ORTHOLOGUE AFUA_1G05850)-RELATED"/>
    <property type="match status" value="1"/>
</dbReference>
<gene>
    <name evidence="1" type="ORF">ABV298_31035</name>
</gene>
<dbReference type="Pfam" id="PF05139">
    <property type="entry name" value="Erythro_esteras"/>
    <property type="match status" value="1"/>
</dbReference>
<accession>A0AAU8FKC9</accession>